<comment type="caution">
    <text evidence="1">The sequence shown here is derived from an EMBL/GenBank/DDBJ whole genome shotgun (WGS) entry which is preliminary data.</text>
</comment>
<dbReference type="EMBL" id="BARW01000086">
    <property type="protein sequence ID" value="GAI69753.1"/>
    <property type="molecule type" value="Genomic_DNA"/>
</dbReference>
<accession>X1QNC2</accession>
<gene>
    <name evidence="1" type="ORF">S12H4_00632</name>
</gene>
<dbReference type="SUPFAM" id="SSF81301">
    <property type="entry name" value="Nucleotidyltransferase"/>
    <property type="match status" value="1"/>
</dbReference>
<sequence>MEVIYKNAFIQLINFLEKMEKDKGIKYYLVGGILTSIYSETRFTQDIDFVIDIASVNINLETYILSLQDNEFFPIQDWNTTTILARETNIIQYLDKQERIKLDNYIIDKYNKSKYKRIGPIALKRRVRVEFGDIKCWATSKEDFILSKLVFGGWQDYSDALGCWMRFNDVLDILYMNKISKELGIQKEYELLKSGIDDPDDYFKQINGY</sequence>
<dbReference type="InterPro" id="IPR043519">
    <property type="entry name" value="NT_sf"/>
</dbReference>
<dbReference type="Gene3D" id="3.30.460.40">
    <property type="match status" value="1"/>
</dbReference>
<dbReference type="AlphaFoldDB" id="X1QNC2"/>
<organism evidence="1">
    <name type="scientific">marine sediment metagenome</name>
    <dbReference type="NCBI Taxonomy" id="412755"/>
    <lineage>
        <taxon>unclassified sequences</taxon>
        <taxon>metagenomes</taxon>
        <taxon>ecological metagenomes</taxon>
    </lineage>
</organism>
<protein>
    <submittedName>
        <fullName evidence="1">Uncharacterized protein</fullName>
    </submittedName>
</protein>
<reference evidence="1" key="1">
    <citation type="journal article" date="2014" name="Front. Microbiol.">
        <title>High frequency of phylogenetically diverse reductive dehalogenase-homologous genes in deep subseafloor sedimentary metagenomes.</title>
        <authorList>
            <person name="Kawai M."/>
            <person name="Futagami T."/>
            <person name="Toyoda A."/>
            <person name="Takaki Y."/>
            <person name="Nishi S."/>
            <person name="Hori S."/>
            <person name="Arai W."/>
            <person name="Tsubouchi T."/>
            <person name="Morono Y."/>
            <person name="Uchiyama I."/>
            <person name="Ito T."/>
            <person name="Fujiyama A."/>
            <person name="Inagaki F."/>
            <person name="Takami H."/>
        </authorList>
    </citation>
    <scope>NUCLEOTIDE SEQUENCE</scope>
    <source>
        <strain evidence="1">Expedition CK06-06</strain>
    </source>
</reference>
<evidence type="ECO:0000313" key="1">
    <source>
        <dbReference type="EMBL" id="GAI69753.1"/>
    </source>
</evidence>
<name>X1QNC2_9ZZZZ</name>
<proteinExistence type="predicted"/>